<dbReference type="AlphaFoldDB" id="A0A2M6IVJ2"/>
<evidence type="ECO:0000313" key="2">
    <source>
        <dbReference type="Proteomes" id="UP000231056"/>
    </source>
</evidence>
<protein>
    <submittedName>
        <fullName evidence="1">Uncharacterized protein</fullName>
    </submittedName>
</protein>
<dbReference type="Proteomes" id="UP000231056">
    <property type="component" value="Unassembled WGS sequence"/>
</dbReference>
<gene>
    <name evidence="1" type="ORF">COV58_00195</name>
</gene>
<dbReference type="EMBL" id="PCVM01000004">
    <property type="protein sequence ID" value="PIQ73870.1"/>
    <property type="molecule type" value="Genomic_DNA"/>
</dbReference>
<accession>A0A2M6IVJ2</accession>
<reference evidence="1 2" key="1">
    <citation type="submission" date="2017-09" db="EMBL/GenBank/DDBJ databases">
        <title>Depth-based differentiation of microbial function through sediment-hosted aquifers and enrichment of novel symbionts in the deep terrestrial subsurface.</title>
        <authorList>
            <person name="Probst A.J."/>
            <person name="Ladd B."/>
            <person name="Jarett J.K."/>
            <person name="Geller-Mcgrath D.E."/>
            <person name="Sieber C.M."/>
            <person name="Emerson J.B."/>
            <person name="Anantharaman K."/>
            <person name="Thomas B.C."/>
            <person name="Malmstrom R."/>
            <person name="Stieglmeier M."/>
            <person name="Klingl A."/>
            <person name="Woyke T."/>
            <person name="Ryan C.M."/>
            <person name="Banfield J.F."/>
        </authorList>
    </citation>
    <scope>NUCLEOTIDE SEQUENCE [LARGE SCALE GENOMIC DNA]</scope>
    <source>
        <strain evidence="1">CG11_big_fil_rev_8_21_14_0_20_36_8</strain>
    </source>
</reference>
<proteinExistence type="predicted"/>
<evidence type="ECO:0000313" key="1">
    <source>
        <dbReference type="EMBL" id="PIQ73870.1"/>
    </source>
</evidence>
<comment type="caution">
    <text evidence="1">The sequence shown here is derived from an EMBL/GenBank/DDBJ whole genome shotgun (WGS) entry which is preliminary data.</text>
</comment>
<organism evidence="1 2">
    <name type="scientific">Candidatus Roizmanbacteria bacterium CG11_big_fil_rev_8_21_14_0_20_36_8</name>
    <dbReference type="NCBI Taxonomy" id="1974856"/>
    <lineage>
        <taxon>Bacteria</taxon>
        <taxon>Candidatus Roizmaniibacteriota</taxon>
    </lineage>
</organism>
<sequence>MTHYEIISVPIGTELNFGPSEDSETLGVVQRPIRAQIIGPLTEGAYPINLIDEQPPLNQQRIYWHQPPPK</sequence>
<name>A0A2M6IVJ2_9BACT</name>